<name>A0A1A9FTV2_9HYPH</name>
<dbReference type="PROSITE" id="PS51742">
    <property type="entry name" value="PPC"/>
    <property type="match status" value="1"/>
</dbReference>
<dbReference type="KEGG" id="ops:A8A54_22100"/>
<dbReference type="Proteomes" id="UP000526233">
    <property type="component" value="Unassembled WGS sequence"/>
</dbReference>
<dbReference type="SUPFAM" id="SSF117856">
    <property type="entry name" value="AF0104/ALDC/Ptd012-like"/>
    <property type="match status" value="1"/>
</dbReference>
<gene>
    <name evidence="3" type="ORF">CEV34_3616</name>
    <name evidence="2" type="ORF">EHE22_23475</name>
</gene>
<dbReference type="InterPro" id="IPR005175">
    <property type="entry name" value="PPC_dom"/>
</dbReference>
<accession>A0A1A9FTV2</accession>
<dbReference type="Proteomes" id="UP000216188">
    <property type="component" value="Unassembled WGS sequence"/>
</dbReference>
<protein>
    <submittedName>
        <fullName evidence="2">DUF296 domain-containing protein</fullName>
    </submittedName>
</protein>
<dbReference type="RefSeq" id="WP_007881356.1">
    <property type="nucleotide sequence ID" value="NZ_CAXURC020000003.1"/>
</dbReference>
<dbReference type="OrthoDB" id="9798999at2"/>
<dbReference type="AlphaFoldDB" id="A0A1A9FTV2"/>
<evidence type="ECO:0000313" key="3">
    <source>
        <dbReference type="EMBL" id="OYR23612.1"/>
    </source>
</evidence>
<dbReference type="EMBL" id="PKQI01000004">
    <property type="protein sequence ID" value="NNV23350.1"/>
    <property type="molecule type" value="Genomic_DNA"/>
</dbReference>
<evidence type="ECO:0000313" key="2">
    <source>
        <dbReference type="EMBL" id="NNV23350.1"/>
    </source>
</evidence>
<organism evidence="3 4">
    <name type="scientific">Brucella pseudogrignonensis</name>
    <dbReference type="NCBI Taxonomy" id="419475"/>
    <lineage>
        <taxon>Bacteria</taxon>
        <taxon>Pseudomonadati</taxon>
        <taxon>Pseudomonadota</taxon>
        <taxon>Alphaproteobacteria</taxon>
        <taxon>Hyphomicrobiales</taxon>
        <taxon>Brucellaceae</taxon>
        <taxon>Brucella/Ochrobactrum group</taxon>
        <taxon>Brucella</taxon>
    </lineage>
</organism>
<feature type="domain" description="PPC" evidence="1">
    <location>
        <begin position="7"/>
        <end position="145"/>
    </location>
</feature>
<comment type="caution">
    <text evidence="3">The sequence shown here is derived from an EMBL/GenBank/DDBJ whole genome shotgun (WGS) entry which is preliminary data.</text>
</comment>
<proteinExistence type="predicted"/>
<dbReference type="Gene3D" id="3.30.1330.80">
    <property type="entry name" value="Hypothetical protein, similar to alpha- acetolactate decarboxylase, domain 2"/>
    <property type="match status" value="1"/>
</dbReference>
<dbReference type="PANTHER" id="PTHR34988:SF1">
    <property type="entry name" value="DNA-BINDING PROTEIN"/>
    <property type="match status" value="1"/>
</dbReference>
<keyword evidence="4" id="KW-1185">Reference proteome</keyword>
<sequence length="152" mass="16914">MRSKLLSNDSERVFILVVEPGEEAFETIRHFAIKHDINAASVSAIGAFQETMLAFFDLQARRYQDIPVTVQSEVLSLIGDITLNEQGEPHPHLHAVLGLSDGQTRGGHFVKGYVKPTLEVIIRETPASLKRSYNPDFGIALIDIDLSDRTNE</sequence>
<evidence type="ECO:0000259" key="1">
    <source>
        <dbReference type="PROSITE" id="PS51742"/>
    </source>
</evidence>
<dbReference type="PIRSF" id="PIRSF016702">
    <property type="entry name" value="DNA_bp_PD1"/>
    <property type="match status" value="1"/>
</dbReference>
<evidence type="ECO:0000313" key="5">
    <source>
        <dbReference type="Proteomes" id="UP000526233"/>
    </source>
</evidence>
<dbReference type="PANTHER" id="PTHR34988">
    <property type="entry name" value="PROTEIN, PUTATIVE-RELATED"/>
    <property type="match status" value="1"/>
</dbReference>
<reference evidence="3 4" key="1">
    <citation type="submission" date="2017-07" db="EMBL/GenBank/DDBJ databases">
        <title>Phylogenetic study on the rhizospheric bacterium Ochrobactrum sp. A44.</title>
        <authorList>
            <person name="Krzyzanowska D.M."/>
            <person name="Ossowicki A."/>
            <person name="Rajewska M."/>
            <person name="Maciag T."/>
            <person name="Kaczynski Z."/>
            <person name="Czerwicka M."/>
            <person name="Jafra S."/>
        </authorList>
    </citation>
    <scope>NUCLEOTIDE SEQUENCE [LARGE SCALE GENOMIC DNA]</scope>
    <source>
        <strain evidence="3 4">CCUG 30717</strain>
    </source>
</reference>
<evidence type="ECO:0000313" key="4">
    <source>
        <dbReference type="Proteomes" id="UP000216188"/>
    </source>
</evidence>
<dbReference type="InterPro" id="IPR025707">
    <property type="entry name" value="DNA_bp_PD1"/>
</dbReference>
<reference evidence="2 5" key="2">
    <citation type="submission" date="2018-11" db="EMBL/GenBank/DDBJ databases">
        <title>Genome sequencing and analysis.</title>
        <authorList>
            <person name="Huang Y.-T."/>
        </authorList>
    </citation>
    <scope>NUCLEOTIDE SEQUENCE [LARGE SCALE GENOMIC DNA]</scope>
    <source>
        <strain evidence="2 5">SHIN</strain>
    </source>
</reference>
<dbReference type="STRING" id="419475.A8A54_22100"/>
<dbReference type="EMBL" id="NNRM01000039">
    <property type="protein sequence ID" value="OYR23612.1"/>
    <property type="molecule type" value="Genomic_DNA"/>
</dbReference>
<dbReference type="Pfam" id="PF03479">
    <property type="entry name" value="PCC"/>
    <property type="match status" value="1"/>
</dbReference>
<dbReference type="GeneID" id="93112293"/>
<dbReference type="CDD" id="cd11378">
    <property type="entry name" value="DUF296"/>
    <property type="match status" value="1"/>
</dbReference>